<dbReference type="EMBL" id="BAABME010005019">
    <property type="protein sequence ID" value="GAA0164357.1"/>
    <property type="molecule type" value="Genomic_DNA"/>
</dbReference>
<evidence type="ECO:0000313" key="2">
    <source>
        <dbReference type="Proteomes" id="UP001454036"/>
    </source>
</evidence>
<dbReference type="Proteomes" id="UP001454036">
    <property type="component" value="Unassembled WGS sequence"/>
</dbReference>
<sequence>MSIDLIFGITFALLQFLQERNEHDMLILSPSRASDFSTNRVMQRQKPLREKEQTCHVRVSVSARHFLLDLPQSLLHRSPEGESSIFCLEHIL</sequence>
<organism evidence="1 2">
    <name type="scientific">Lithospermum erythrorhizon</name>
    <name type="common">Purple gromwell</name>
    <name type="synonym">Lithospermum officinale var. erythrorhizon</name>
    <dbReference type="NCBI Taxonomy" id="34254"/>
    <lineage>
        <taxon>Eukaryota</taxon>
        <taxon>Viridiplantae</taxon>
        <taxon>Streptophyta</taxon>
        <taxon>Embryophyta</taxon>
        <taxon>Tracheophyta</taxon>
        <taxon>Spermatophyta</taxon>
        <taxon>Magnoliopsida</taxon>
        <taxon>eudicotyledons</taxon>
        <taxon>Gunneridae</taxon>
        <taxon>Pentapetalae</taxon>
        <taxon>asterids</taxon>
        <taxon>lamiids</taxon>
        <taxon>Boraginales</taxon>
        <taxon>Boraginaceae</taxon>
        <taxon>Boraginoideae</taxon>
        <taxon>Lithospermeae</taxon>
        <taxon>Lithospermum</taxon>
    </lineage>
</organism>
<keyword evidence="2" id="KW-1185">Reference proteome</keyword>
<dbReference type="AlphaFoldDB" id="A0AAV3QMV7"/>
<gene>
    <name evidence="1" type="ORF">LIER_20015</name>
</gene>
<name>A0AAV3QMV7_LITER</name>
<comment type="caution">
    <text evidence="1">The sequence shown here is derived from an EMBL/GenBank/DDBJ whole genome shotgun (WGS) entry which is preliminary data.</text>
</comment>
<proteinExistence type="predicted"/>
<reference evidence="1 2" key="1">
    <citation type="submission" date="2024-01" db="EMBL/GenBank/DDBJ databases">
        <title>The complete chloroplast genome sequence of Lithospermum erythrorhizon: insights into the phylogenetic relationship among Boraginaceae species and the maternal lineages of purple gromwells.</title>
        <authorList>
            <person name="Okada T."/>
            <person name="Watanabe K."/>
        </authorList>
    </citation>
    <scope>NUCLEOTIDE SEQUENCE [LARGE SCALE GENOMIC DNA]</scope>
</reference>
<accession>A0AAV3QMV7</accession>
<protein>
    <submittedName>
        <fullName evidence="1">Uncharacterized protein</fullName>
    </submittedName>
</protein>
<evidence type="ECO:0000313" key="1">
    <source>
        <dbReference type="EMBL" id="GAA0164357.1"/>
    </source>
</evidence>